<dbReference type="PANTHER" id="PTHR14140">
    <property type="entry name" value="E3 UBIQUITIN-PROTEIN LIGASE UHRF-RELATED"/>
    <property type="match status" value="1"/>
</dbReference>
<sequence length="182" mass="20364">MSTTSSMHLLLLSLVVLFPPSTPTRMILHSLVKKGPRKVMNSMMDLLNHLLKTTTNITTYMAFSITLCGHNFCMKCFEKWIKQGKNNCPNCRAEIPANMASDPQINSQLETTIQMAISESVAHGKIFVTISKDHFGPIVVENDPIRKRGVLVGDTWEGLMECIQWGAHYPHDSRIASQSVYG</sequence>
<keyword evidence="2 6" id="KW-0863">Zinc-finger</keyword>
<dbReference type="InterPro" id="IPR013083">
    <property type="entry name" value="Znf_RING/FYVE/PHD"/>
</dbReference>
<dbReference type="GO" id="GO:0003677">
    <property type="term" value="F:DNA binding"/>
    <property type="evidence" value="ECO:0007669"/>
    <property type="project" value="UniProtKB-KW"/>
</dbReference>
<dbReference type="PANTHER" id="PTHR14140:SF27">
    <property type="entry name" value="OS04G0289800 PROTEIN"/>
    <property type="match status" value="1"/>
</dbReference>
<dbReference type="PROSITE" id="PS51015">
    <property type="entry name" value="YDG"/>
    <property type="match status" value="1"/>
</dbReference>
<evidence type="ECO:0000259" key="10">
    <source>
        <dbReference type="PROSITE" id="PS51015"/>
    </source>
</evidence>
<keyword evidence="5 7" id="KW-0539">Nucleus</keyword>
<evidence type="ECO:0000313" key="12">
    <source>
        <dbReference type="Proteomes" id="UP001058974"/>
    </source>
</evidence>
<comment type="subcellular location">
    <subcellularLocation>
        <location evidence="7">Nucleus</location>
    </subcellularLocation>
</comment>
<dbReference type="SUPFAM" id="SSF57850">
    <property type="entry name" value="RING/U-box"/>
    <property type="match status" value="1"/>
</dbReference>
<evidence type="ECO:0000259" key="9">
    <source>
        <dbReference type="PROSITE" id="PS50089"/>
    </source>
</evidence>
<dbReference type="PROSITE" id="PS50089">
    <property type="entry name" value="ZF_RING_2"/>
    <property type="match status" value="1"/>
</dbReference>
<keyword evidence="3" id="KW-0862">Zinc</keyword>
<dbReference type="InterPro" id="IPR018957">
    <property type="entry name" value="Znf_C3HC4_RING-type"/>
</dbReference>
<dbReference type="InterPro" id="IPR003105">
    <property type="entry name" value="SRA_YDG"/>
</dbReference>
<dbReference type="Gene3D" id="2.30.280.10">
    <property type="entry name" value="SRA-YDG"/>
    <property type="match status" value="1"/>
</dbReference>
<evidence type="ECO:0000256" key="6">
    <source>
        <dbReference type="PROSITE-ProRule" id="PRU00175"/>
    </source>
</evidence>
<evidence type="ECO:0000313" key="11">
    <source>
        <dbReference type="EMBL" id="KAI5396477.1"/>
    </source>
</evidence>
<proteinExistence type="predicted"/>
<dbReference type="InterPro" id="IPR045134">
    <property type="entry name" value="UHRF1/2-like"/>
</dbReference>
<dbReference type="GO" id="GO:0061630">
    <property type="term" value="F:ubiquitin protein ligase activity"/>
    <property type="evidence" value="ECO:0007669"/>
    <property type="project" value="TreeGrafter"/>
</dbReference>
<dbReference type="Pfam" id="PF00097">
    <property type="entry name" value="zf-C3HC4"/>
    <property type="match status" value="1"/>
</dbReference>
<name>A0A9D4W7D7_PEA</name>
<evidence type="ECO:0000256" key="5">
    <source>
        <dbReference type="ARBA" id="ARBA00023242"/>
    </source>
</evidence>
<dbReference type="InterPro" id="IPR015947">
    <property type="entry name" value="PUA-like_sf"/>
</dbReference>
<dbReference type="InterPro" id="IPR036987">
    <property type="entry name" value="SRA-YDG_sf"/>
</dbReference>
<dbReference type="AlphaFoldDB" id="A0A9D4W7D7"/>
<dbReference type="Gene3D" id="3.30.40.10">
    <property type="entry name" value="Zinc/RING finger domain, C3HC4 (zinc finger)"/>
    <property type="match status" value="1"/>
</dbReference>
<keyword evidence="8" id="KW-0732">Signal</keyword>
<dbReference type="SUPFAM" id="SSF88697">
    <property type="entry name" value="PUA domain-like"/>
    <property type="match status" value="1"/>
</dbReference>
<comment type="caution">
    <text evidence="11">The sequence shown here is derived from an EMBL/GenBank/DDBJ whole genome shotgun (WGS) entry which is preliminary data.</text>
</comment>
<organism evidence="11 12">
    <name type="scientific">Pisum sativum</name>
    <name type="common">Garden pea</name>
    <name type="synonym">Lathyrus oleraceus</name>
    <dbReference type="NCBI Taxonomy" id="3888"/>
    <lineage>
        <taxon>Eukaryota</taxon>
        <taxon>Viridiplantae</taxon>
        <taxon>Streptophyta</taxon>
        <taxon>Embryophyta</taxon>
        <taxon>Tracheophyta</taxon>
        <taxon>Spermatophyta</taxon>
        <taxon>Magnoliopsida</taxon>
        <taxon>eudicotyledons</taxon>
        <taxon>Gunneridae</taxon>
        <taxon>Pentapetalae</taxon>
        <taxon>rosids</taxon>
        <taxon>fabids</taxon>
        <taxon>Fabales</taxon>
        <taxon>Fabaceae</taxon>
        <taxon>Papilionoideae</taxon>
        <taxon>50 kb inversion clade</taxon>
        <taxon>NPAAA clade</taxon>
        <taxon>Hologalegina</taxon>
        <taxon>IRL clade</taxon>
        <taxon>Fabeae</taxon>
        <taxon>Lathyrus</taxon>
    </lineage>
</organism>
<keyword evidence="4" id="KW-0238">DNA-binding</keyword>
<dbReference type="GO" id="GO:0008270">
    <property type="term" value="F:zinc ion binding"/>
    <property type="evidence" value="ECO:0007669"/>
    <property type="project" value="UniProtKB-KW"/>
</dbReference>
<dbReference type="GO" id="GO:0016567">
    <property type="term" value="P:protein ubiquitination"/>
    <property type="evidence" value="ECO:0007669"/>
    <property type="project" value="TreeGrafter"/>
</dbReference>
<dbReference type="GO" id="GO:0005634">
    <property type="term" value="C:nucleus"/>
    <property type="evidence" value="ECO:0007669"/>
    <property type="project" value="UniProtKB-SubCell"/>
</dbReference>
<keyword evidence="1" id="KW-0479">Metal-binding</keyword>
<dbReference type="GO" id="GO:0044027">
    <property type="term" value="P:negative regulation of gene expression via chromosomal CpG island methylation"/>
    <property type="evidence" value="ECO:0007669"/>
    <property type="project" value="TreeGrafter"/>
</dbReference>
<feature type="signal peptide" evidence="8">
    <location>
        <begin position="1"/>
        <end position="23"/>
    </location>
</feature>
<evidence type="ECO:0000256" key="4">
    <source>
        <dbReference type="ARBA" id="ARBA00023125"/>
    </source>
</evidence>
<evidence type="ECO:0000256" key="2">
    <source>
        <dbReference type="ARBA" id="ARBA00022771"/>
    </source>
</evidence>
<dbReference type="InterPro" id="IPR001841">
    <property type="entry name" value="Znf_RING"/>
</dbReference>
<gene>
    <name evidence="11" type="ORF">KIW84_062621</name>
</gene>
<feature type="domain" description="RING-type" evidence="9">
    <location>
        <begin position="68"/>
        <end position="92"/>
    </location>
</feature>
<evidence type="ECO:0008006" key="13">
    <source>
        <dbReference type="Google" id="ProtNLM"/>
    </source>
</evidence>
<feature type="chain" id="PRO_5038779035" description="RING-type domain-containing protein" evidence="8">
    <location>
        <begin position="24"/>
        <end position="182"/>
    </location>
</feature>
<keyword evidence="12" id="KW-1185">Reference proteome</keyword>
<evidence type="ECO:0000256" key="3">
    <source>
        <dbReference type="ARBA" id="ARBA00022833"/>
    </source>
</evidence>
<feature type="domain" description="YDG" evidence="10">
    <location>
        <begin position="145"/>
        <end position="182"/>
    </location>
</feature>
<dbReference type="EMBL" id="JAMSHJ010000006">
    <property type="protein sequence ID" value="KAI5396477.1"/>
    <property type="molecule type" value="Genomic_DNA"/>
</dbReference>
<feature type="non-terminal residue" evidence="11">
    <location>
        <position position="1"/>
    </location>
</feature>
<evidence type="ECO:0000256" key="1">
    <source>
        <dbReference type="ARBA" id="ARBA00022723"/>
    </source>
</evidence>
<evidence type="ECO:0000256" key="8">
    <source>
        <dbReference type="SAM" id="SignalP"/>
    </source>
</evidence>
<evidence type="ECO:0000256" key="7">
    <source>
        <dbReference type="PROSITE-ProRule" id="PRU00358"/>
    </source>
</evidence>
<reference evidence="11 12" key="1">
    <citation type="journal article" date="2022" name="Nat. Genet.">
        <title>Improved pea reference genome and pan-genome highlight genomic features and evolutionary characteristics.</title>
        <authorList>
            <person name="Yang T."/>
            <person name="Liu R."/>
            <person name="Luo Y."/>
            <person name="Hu S."/>
            <person name="Wang D."/>
            <person name="Wang C."/>
            <person name="Pandey M.K."/>
            <person name="Ge S."/>
            <person name="Xu Q."/>
            <person name="Li N."/>
            <person name="Li G."/>
            <person name="Huang Y."/>
            <person name="Saxena R.K."/>
            <person name="Ji Y."/>
            <person name="Li M."/>
            <person name="Yan X."/>
            <person name="He Y."/>
            <person name="Liu Y."/>
            <person name="Wang X."/>
            <person name="Xiang C."/>
            <person name="Varshney R.K."/>
            <person name="Ding H."/>
            <person name="Gao S."/>
            <person name="Zong X."/>
        </authorList>
    </citation>
    <scope>NUCLEOTIDE SEQUENCE [LARGE SCALE GENOMIC DNA]</scope>
    <source>
        <strain evidence="11 12">cv. Zhongwan 6</strain>
    </source>
</reference>
<dbReference type="Proteomes" id="UP001058974">
    <property type="component" value="Chromosome 6"/>
</dbReference>
<dbReference type="Gramene" id="Psat06G0262100-T2">
    <property type="protein sequence ID" value="KAI5396477.1"/>
    <property type="gene ID" value="KIW84_062621"/>
</dbReference>
<accession>A0A9D4W7D7</accession>
<protein>
    <recommendedName>
        <fullName evidence="13">RING-type domain-containing protein</fullName>
    </recommendedName>
</protein>